<evidence type="ECO:0000256" key="1">
    <source>
        <dbReference type="SAM" id="Phobius"/>
    </source>
</evidence>
<evidence type="ECO:0000313" key="2">
    <source>
        <dbReference type="EMBL" id="SFK39997.1"/>
    </source>
</evidence>
<name>A0A1I3Z7K3_9GAMM</name>
<keyword evidence="3" id="KW-1185">Reference proteome</keyword>
<evidence type="ECO:0000313" key="3">
    <source>
        <dbReference type="Proteomes" id="UP000198924"/>
    </source>
</evidence>
<feature type="transmembrane region" description="Helical" evidence="1">
    <location>
        <begin position="58"/>
        <end position="85"/>
    </location>
</feature>
<dbReference type="Proteomes" id="UP000198924">
    <property type="component" value="Unassembled WGS sequence"/>
</dbReference>
<dbReference type="AlphaFoldDB" id="A0A1I3Z7K3"/>
<dbReference type="Pfam" id="PF09900">
    <property type="entry name" value="DUF2127"/>
    <property type="match status" value="1"/>
</dbReference>
<proteinExistence type="predicted"/>
<keyword evidence="1" id="KW-1133">Transmembrane helix</keyword>
<protein>
    <submittedName>
        <fullName evidence="2">Uncharacterized membrane protein, DUF2068 family</fullName>
    </submittedName>
</protein>
<organism evidence="2 3">
    <name type="scientific">Methylophaga sulfidovorans</name>
    <dbReference type="NCBI Taxonomy" id="45496"/>
    <lineage>
        <taxon>Bacteria</taxon>
        <taxon>Pseudomonadati</taxon>
        <taxon>Pseudomonadota</taxon>
        <taxon>Gammaproteobacteria</taxon>
        <taxon>Thiotrichales</taxon>
        <taxon>Piscirickettsiaceae</taxon>
        <taxon>Methylophaga</taxon>
    </lineage>
</organism>
<dbReference type="STRING" id="45496.SAMN04488079_11011"/>
<keyword evidence="1" id="KW-0472">Membrane</keyword>
<feature type="transmembrane region" description="Helical" evidence="1">
    <location>
        <begin position="126"/>
        <end position="145"/>
    </location>
</feature>
<dbReference type="InterPro" id="IPR021125">
    <property type="entry name" value="DUF2127"/>
</dbReference>
<sequence length="151" mass="16885">MNTSQTGLRLIAIMEASKGGLALLISLGLHALMGHNIEQLAEKLFSHLHLNPASHYPNIVLLALADINNTKLMIVAIAALLYSLLRFVEAYGLWHKYRWTEWLALVSSVVYLPFELYELYQKTDVLSVLLLVINTLVIIYLAAVLNKSKGI</sequence>
<gene>
    <name evidence="2" type="ORF">SAMN04488079_11011</name>
</gene>
<dbReference type="RefSeq" id="WP_091713926.1">
    <property type="nucleotide sequence ID" value="NZ_FOSH01000010.1"/>
</dbReference>
<dbReference type="EMBL" id="FOSH01000010">
    <property type="protein sequence ID" value="SFK39997.1"/>
    <property type="molecule type" value="Genomic_DNA"/>
</dbReference>
<keyword evidence="1" id="KW-0812">Transmembrane</keyword>
<reference evidence="3" key="1">
    <citation type="submission" date="2016-10" db="EMBL/GenBank/DDBJ databases">
        <authorList>
            <person name="Varghese N."/>
            <person name="Submissions S."/>
        </authorList>
    </citation>
    <scope>NUCLEOTIDE SEQUENCE [LARGE SCALE GENOMIC DNA]</scope>
    <source>
        <strain evidence="3">DSM 11578</strain>
    </source>
</reference>
<dbReference type="OrthoDB" id="121772at2"/>
<accession>A0A1I3Z7K3</accession>